<dbReference type="Proteomes" id="UP001156672">
    <property type="component" value="Unassembled WGS sequence"/>
</dbReference>
<comment type="caution">
    <text evidence="2">The sequence shown here is derived from an EMBL/GenBank/DDBJ whole genome shotgun (WGS) entry which is preliminary data.</text>
</comment>
<gene>
    <name evidence="2" type="ORF">GCM10007866_17380</name>
</gene>
<dbReference type="EMBL" id="BSNW01000016">
    <property type="protein sequence ID" value="GLQ69287.1"/>
    <property type="molecule type" value="Genomic_DNA"/>
</dbReference>
<protein>
    <submittedName>
        <fullName evidence="2">Uncharacterized protein</fullName>
    </submittedName>
</protein>
<evidence type="ECO:0000313" key="2">
    <source>
        <dbReference type="EMBL" id="GLQ69287.1"/>
    </source>
</evidence>
<name>A0ABQ5X1Y6_9PROT</name>
<feature type="region of interest" description="Disordered" evidence="1">
    <location>
        <begin position="34"/>
        <end position="56"/>
    </location>
</feature>
<sequence>MASLLSATVLNVAVFWVVVQAAVEPRRRAPRPECENAIAHDVSRHKKTASEGGYLA</sequence>
<reference evidence="3" key="1">
    <citation type="journal article" date="2019" name="Int. J. Syst. Evol. Microbiol.">
        <title>The Global Catalogue of Microorganisms (GCM) 10K type strain sequencing project: providing services to taxonomists for standard genome sequencing and annotation.</title>
        <authorList>
            <consortium name="The Broad Institute Genomics Platform"/>
            <consortium name="The Broad Institute Genome Sequencing Center for Infectious Disease"/>
            <person name="Wu L."/>
            <person name="Ma J."/>
        </authorList>
    </citation>
    <scope>NUCLEOTIDE SEQUENCE [LARGE SCALE GENOMIC DNA]</scope>
    <source>
        <strain evidence="3">NBRC 3250</strain>
    </source>
</reference>
<evidence type="ECO:0000256" key="1">
    <source>
        <dbReference type="SAM" id="MobiDB-lite"/>
    </source>
</evidence>
<keyword evidence="3" id="KW-1185">Reference proteome</keyword>
<proteinExistence type="predicted"/>
<accession>A0ABQ5X1Y6</accession>
<evidence type="ECO:0000313" key="3">
    <source>
        <dbReference type="Proteomes" id="UP001156672"/>
    </source>
</evidence>
<organism evidence="2 3">
    <name type="scientific">Gluconobacter albidus</name>
    <dbReference type="NCBI Taxonomy" id="318683"/>
    <lineage>
        <taxon>Bacteria</taxon>
        <taxon>Pseudomonadati</taxon>
        <taxon>Pseudomonadota</taxon>
        <taxon>Alphaproteobacteria</taxon>
        <taxon>Acetobacterales</taxon>
        <taxon>Acetobacteraceae</taxon>
        <taxon>Gluconobacter</taxon>
    </lineage>
</organism>